<keyword evidence="4 5" id="KW-0443">Lipid metabolism</keyword>
<sequence>MAESVEEILSFLLLHPASRGLAEEECRKVAASGVRIRSFAQDEIVYSAGEIPAAIWLIVSGRLCLASHRDQPRIPIARFGTHDQVGVIELVRGEPATVDLIAEEPTWALEIPHDLAVSLMESLPVLARNLLRDAAVPMSEFLDSSQKREWAKSLAIIHVSQHTRQVTNAVVDRLIDLGESIGRITDDPDQIPSETTFRFSGEETAEIRAQLGKWTKMDRVVLEFESETKTADPQRLSPLLQYVQQAFFVVTPENHAKLETMLSDLVAQTRAFRDKLNVIWVVSAAERVIPLAPELQKMITRHFVVHHGDDELLHYGDLPDGLNAGTERIVHALRGVQIGLALGGGAARGMAHLGVFQALERAGIVVDLMAGTSVGAMLGVTYCAGFSAEFALGSYPSDLKLPRFFRMLPGGGKWYLIWKYRTRGWDPMLRRYFQRWRLEQLPIPIETVSADLVSGEEVIRSQFDCVDAITESINLPQLSPPYLRDGKVLVDGGILNVIPADALIRRGANFVIGVDVASRMEREFAGNKPDTPTGQMRKPSITQVIRRVRQVQDRNLCRIGSLSADVTITPDVADVDIAAFEDTRQTAQLGMAAAERILPSLRQKLHDLDPQLFPITETPGVP</sequence>
<evidence type="ECO:0000256" key="2">
    <source>
        <dbReference type="ARBA" id="ARBA00022801"/>
    </source>
</evidence>
<dbReference type="EMBL" id="SJPN01000019">
    <property type="protein sequence ID" value="TWT91159.1"/>
    <property type="molecule type" value="Genomic_DNA"/>
</dbReference>
<dbReference type="PROSITE" id="PS01237">
    <property type="entry name" value="UPF0028"/>
    <property type="match status" value="1"/>
</dbReference>
<dbReference type="PROSITE" id="PS50042">
    <property type="entry name" value="CNMP_BINDING_3"/>
    <property type="match status" value="1"/>
</dbReference>
<name>A0A5C5ZUV9_9BACT</name>
<dbReference type="InterPro" id="IPR050301">
    <property type="entry name" value="NTE"/>
</dbReference>
<dbReference type="Gene3D" id="3.40.1090.10">
    <property type="entry name" value="Cytosolic phospholipase A2 catalytic domain"/>
    <property type="match status" value="2"/>
</dbReference>
<keyword evidence="3 5" id="KW-0442">Lipid degradation</keyword>
<dbReference type="AlphaFoldDB" id="A0A5C5ZUV9"/>
<feature type="active site" description="Proton acceptor" evidence="5">
    <location>
        <position position="491"/>
    </location>
</feature>
<keyword evidence="2 5" id="KW-0378">Hydrolase</keyword>
<dbReference type="Gene3D" id="2.60.120.10">
    <property type="entry name" value="Jelly Rolls"/>
    <property type="match status" value="1"/>
</dbReference>
<dbReference type="GO" id="GO:0016042">
    <property type="term" value="P:lipid catabolic process"/>
    <property type="evidence" value="ECO:0007669"/>
    <property type="project" value="UniProtKB-UniRule"/>
</dbReference>
<evidence type="ECO:0000256" key="5">
    <source>
        <dbReference type="PROSITE-ProRule" id="PRU01161"/>
    </source>
</evidence>
<dbReference type="Pfam" id="PF01734">
    <property type="entry name" value="Patatin"/>
    <property type="match status" value="1"/>
</dbReference>
<dbReference type="InterPro" id="IPR018490">
    <property type="entry name" value="cNMP-bd_dom_sf"/>
</dbReference>
<feature type="short sequence motif" description="DGA/G" evidence="5">
    <location>
        <begin position="491"/>
        <end position="493"/>
    </location>
</feature>
<dbReference type="Proteomes" id="UP000320176">
    <property type="component" value="Unassembled WGS sequence"/>
</dbReference>
<evidence type="ECO:0000259" key="7">
    <source>
        <dbReference type="PROSITE" id="PS51635"/>
    </source>
</evidence>
<dbReference type="PANTHER" id="PTHR14226:SF29">
    <property type="entry name" value="NEUROPATHY TARGET ESTERASE SWS"/>
    <property type="match status" value="1"/>
</dbReference>
<organism evidence="8 9">
    <name type="scientific">Stieleria varia</name>
    <dbReference type="NCBI Taxonomy" id="2528005"/>
    <lineage>
        <taxon>Bacteria</taxon>
        <taxon>Pseudomonadati</taxon>
        <taxon>Planctomycetota</taxon>
        <taxon>Planctomycetia</taxon>
        <taxon>Pirellulales</taxon>
        <taxon>Pirellulaceae</taxon>
        <taxon>Stieleria</taxon>
    </lineage>
</organism>
<dbReference type="Pfam" id="PF00027">
    <property type="entry name" value="cNMP_binding"/>
    <property type="match status" value="1"/>
</dbReference>
<dbReference type="InterPro" id="IPR016035">
    <property type="entry name" value="Acyl_Trfase/lysoPLipase"/>
</dbReference>
<dbReference type="SUPFAM" id="SSF52151">
    <property type="entry name" value="FabD/lysophospholipase-like"/>
    <property type="match status" value="1"/>
</dbReference>
<feature type="domain" description="PNPLA" evidence="7">
    <location>
        <begin position="340"/>
        <end position="504"/>
    </location>
</feature>
<dbReference type="PANTHER" id="PTHR14226">
    <property type="entry name" value="NEUROPATHY TARGET ESTERASE/SWISS CHEESE D.MELANOGASTER"/>
    <property type="match status" value="1"/>
</dbReference>
<feature type="short sequence motif" description="GXSXG" evidence="5">
    <location>
        <begin position="371"/>
        <end position="375"/>
    </location>
</feature>
<dbReference type="InterPro" id="IPR000595">
    <property type="entry name" value="cNMP-bd_dom"/>
</dbReference>
<dbReference type="PROSITE" id="PS51635">
    <property type="entry name" value="PNPLA"/>
    <property type="match status" value="1"/>
</dbReference>
<protein>
    <submittedName>
        <fullName evidence="8">NTE family protein RssA</fullName>
    </submittedName>
</protein>
<evidence type="ECO:0000259" key="6">
    <source>
        <dbReference type="PROSITE" id="PS50042"/>
    </source>
</evidence>
<dbReference type="InterPro" id="IPR002641">
    <property type="entry name" value="PNPLA_dom"/>
</dbReference>
<comment type="caution">
    <text evidence="8">The sequence shown here is derived from an EMBL/GenBank/DDBJ whole genome shotgun (WGS) entry which is preliminary data.</text>
</comment>
<gene>
    <name evidence="8" type="primary">rssA_3</name>
    <name evidence="8" type="ORF">Pla52n_67010</name>
</gene>
<proteinExistence type="inferred from homology"/>
<dbReference type="RefSeq" id="WP_197455131.1">
    <property type="nucleotide sequence ID" value="NZ_CP151726.1"/>
</dbReference>
<evidence type="ECO:0000256" key="4">
    <source>
        <dbReference type="ARBA" id="ARBA00023098"/>
    </source>
</evidence>
<evidence type="ECO:0000313" key="8">
    <source>
        <dbReference type="EMBL" id="TWT91159.1"/>
    </source>
</evidence>
<reference evidence="8 9" key="1">
    <citation type="submission" date="2019-02" db="EMBL/GenBank/DDBJ databases">
        <title>Deep-cultivation of Planctomycetes and their phenomic and genomic characterization uncovers novel biology.</title>
        <authorList>
            <person name="Wiegand S."/>
            <person name="Jogler M."/>
            <person name="Boedeker C."/>
            <person name="Pinto D."/>
            <person name="Vollmers J."/>
            <person name="Rivas-Marin E."/>
            <person name="Kohn T."/>
            <person name="Peeters S.H."/>
            <person name="Heuer A."/>
            <person name="Rast P."/>
            <person name="Oberbeckmann S."/>
            <person name="Bunk B."/>
            <person name="Jeske O."/>
            <person name="Meyerdierks A."/>
            <person name="Storesund J.E."/>
            <person name="Kallscheuer N."/>
            <person name="Luecker S."/>
            <person name="Lage O.M."/>
            <person name="Pohl T."/>
            <person name="Merkel B.J."/>
            <person name="Hornburger P."/>
            <person name="Mueller R.-W."/>
            <person name="Bruemmer F."/>
            <person name="Labrenz M."/>
            <person name="Spormann A.M."/>
            <person name="Op Den Camp H."/>
            <person name="Overmann J."/>
            <person name="Amann R."/>
            <person name="Jetten M.S.M."/>
            <person name="Mascher T."/>
            <person name="Medema M.H."/>
            <person name="Devos D.P."/>
            <person name="Kaster A.-K."/>
            <person name="Ovreas L."/>
            <person name="Rohde M."/>
            <person name="Galperin M.Y."/>
            <person name="Jogler C."/>
        </authorList>
    </citation>
    <scope>NUCLEOTIDE SEQUENCE [LARGE SCALE GENOMIC DNA]</scope>
    <source>
        <strain evidence="8 9">Pla52n</strain>
    </source>
</reference>
<feature type="active site" description="Nucleophile" evidence="5">
    <location>
        <position position="373"/>
    </location>
</feature>
<dbReference type="GO" id="GO:0004622">
    <property type="term" value="F:phosphatidylcholine lysophospholipase activity"/>
    <property type="evidence" value="ECO:0007669"/>
    <property type="project" value="InterPro"/>
</dbReference>
<dbReference type="CDD" id="cd00038">
    <property type="entry name" value="CAP_ED"/>
    <property type="match status" value="1"/>
</dbReference>
<dbReference type="SUPFAM" id="SSF51206">
    <property type="entry name" value="cAMP-binding domain-like"/>
    <property type="match status" value="1"/>
</dbReference>
<keyword evidence="9" id="KW-1185">Reference proteome</keyword>
<accession>A0A5C5ZUV9</accession>
<dbReference type="InterPro" id="IPR001423">
    <property type="entry name" value="LysoPLipase_patatin_CS"/>
</dbReference>
<evidence type="ECO:0000256" key="1">
    <source>
        <dbReference type="ARBA" id="ARBA00006636"/>
    </source>
</evidence>
<evidence type="ECO:0000256" key="3">
    <source>
        <dbReference type="ARBA" id="ARBA00022963"/>
    </source>
</evidence>
<dbReference type="GO" id="GO:0046470">
    <property type="term" value="P:phosphatidylcholine metabolic process"/>
    <property type="evidence" value="ECO:0007669"/>
    <property type="project" value="InterPro"/>
</dbReference>
<comment type="similarity">
    <text evidence="1">Belongs to the NTE family.</text>
</comment>
<feature type="domain" description="Cyclic nucleotide-binding" evidence="6">
    <location>
        <begin position="37"/>
        <end position="102"/>
    </location>
</feature>
<dbReference type="InterPro" id="IPR014710">
    <property type="entry name" value="RmlC-like_jellyroll"/>
</dbReference>
<evidence type="ECO:0000313" key="9">
    <source>
        <dbReference type="Proteomes" id="UP000320176"/>
    </source>
</evidence>
<comment type="caution">
    <text evidence="5">Lacks conserved residue(s) required for the propagation of feature annotation.</text>
</comment>